<proteinExistence type="predicted"/>
<dbReference type="InterPro" id="IPR029052">
    <property type="entry name" value="Metallo-depent_PP-like"/>
</dbReference>
<dbReference type="Gene3D" id="3.60.21.10">
    <property type="match status" value="1"/>
</dbReference>
<name>A0A142F138_9CAUD</name>
<accession>A0A142F138</accession>
<dbReference type="OrthoDB" id="19076at10239"/>
<dbReference type="GeneID" id="28799380"/>
<dbReference type="RefSeq" id="YP_009275185.1">
    <property type="nucleotide sequence ID" value="NC_030925.1"/>
</dbReference>
<dbReference type="SUPFAM" id="SSF56300">
    <property type="entry name" value="Metallo-dependent phosphatases"/>
    <property type="match status" value="1"/>
</dbReference>
<dbReference type="InterPro" id="IPR024654">
    <property type="entry name" value="Calcineurin-like_PHP_lpxH"/>
</dbReference>
<dbReference type="Pfam" id="PF12850">
    <property type="entry name" value="Metallophos_2"/>
    <property type="match status" value="1"/>
</dbReference>
<keyword evidence="3" id="KW-1185">Reference proteome</keyword>
<dbReference type="Proteomes" id="UP000201588">
    <property type="component" value="Segment"/>
</dbReference>
<reference evidence="2 3" key="1">
    <citation type="submission" date="2016-01" db="EMBL/GenBank/DDBJ databases">
        <title>Isolation and characterization of bacteriophages from East Africa Rift Valley soda lakes.</title>
        <authorList>
            <person name="van Zyl L.J."/>
            <person name="Nemavhulani S."/>
            <person name="Cowan D.A."/>
            <person name="Trindade M.I."/>
        </authorList>
    </citation>
    <scope>NUCLEOTIDE SEQUENCE [LARGE SCALE GENOMIC DNA]</scope>
</reference>
<evidence type="ECO:0000259" key="1">
    <source>
        <dbReference type="Pfam" id="PF12850"/>
    </source>
</evidence>
<organism evidence="2 3">
    <name type="scientific">Bacillus phage Shbh1</name>
    <dbReference type="NCBI Taxonomy" id="1796992"/>
    <lineage>
        <taxon>Viruses</taxon>
        <taxon>Duplodnaviria</taxon>
        <taxon>Heunggongvirae</taxon>
        <taxon>Uroviricota</taxon>
        <taxon>Caudoviricetes</taxon>
        <taxon>Herelleviridae</taxon>
        <taxon>Bastillevirinae</taxon>
        <taxon>Shalavirus</taxon>
        <taxon>Shalavirus Shbh1</taxon>
    </lineage>
</organism>
<dbReference type="KEGG" id="vg:28799380"/>
<sequence length="201" mass="23713">MVDKDYTYNEDEFTRRVMGMHKEYYHNQPKVFVISDTHFGHKNILEFENRPFSDVEEMDEAIINNWNSTVEEHDIVFHLGDVSFHRTEKTEQILSRLKGRKILILGNYDKYSKTKWRRLGFDPYDYYLYGDYILTHKPVDETPLKVAHNYGLLKKNIHGHTHSGVTDSDYSFVLNNPLYACCSVELINYTPTPILFLGGMF</sequence>
<protein>
    <submittedName>
        <fullName evidence="2">Metallophosphoesterase-like protein</fullName>
    </submittedName>
</protein>
<evidence type="ECO:0000313" key="3">
    <source>
        <dbReference type="Proteomes" id="UP000201588"/>
    </source>
</evidence>
<evidence type="ECO:0000313" key="2">
    <source>
        <dbReference type="EMBL" id="AMQ66495.1"/>
    </source>
</evidence>
<feature type="domain" description="Calcineurin-like phosphoesterase" evidence="1">
    <location>
        <begin position="30"/>
        <end position="177"/>
    </location>
</feature>
<dbReference type="EMBL" id="KU640380">
    <property type="protein sequence ID" value="AMQ66495.1"/>
    <property type="molecule type" value="Genomic_DNA"/>
</dbReference>